<evidence type="ECO:0000313" key="13">
    <source>
        <dbReference type="EMBL" id="VDN55581.1"/>
    </source>
</evidence>
<dbReference type="SUPFAM" id="SSF55961">
    <property type="entry name" value="Bet v1-like"/>
    <property type="match status" value="1"/>
</dbReference>
<dbReference type="GO" id="GO:0006869">
    <property type="term" value="P:lipid transport"/>
    <property type="evidence" value="ECO:0007669"/>
    <property type="project" value="UniProtKB-KW"/>
</dbReference>
<evidence type="ECO:0000256" key="8">
    <source>
        <dbReference type="ARBA" id="ARBA00063535"/>
    </source>
</evidence>
<evidence type="ECO:0000256" key="9">
    <source>
        <dbReference type="ARBA" id="ARBA00069061"/>
    </source>
</evidence>
<protein>
    <recommendedName>
        <fullName evidence="9">Phosphatidylcholine transfer protein</fullName>
    </recommendedName>
    <alternativeName>
        <fullName evidence="11">START domain-containing protein 2</fullName>
    </alternativeName>
    <alternativeName>
        <fullName evidence="10">StAR-related lipid transfer protein 2</fullName>
    </alternativeName>
</protein>
<evidence type="ECO:0000256" key="2">
    <source>
        <dbReference type="ARBA" id="ARBA00022448"/>
    </source>
</evidence>
<evidence type="ECO:0000256" key="3">
    <source>
        <dbReference type="ARBA" id="ARBA00022490"/>
    </source>
</evidence>
<evidence type="ECO:0000256" key="11">
    <source>
        <dbReference type="ARBA" id="ARBA00079049"/>
    </source>
</evidence>
<dbReference type="PANTHER" id="PTHR19308:SF8">
    <property type="entry name" value="STAR-RELATED LIPID TRANSFER PROTEIN 7, MITOCHONDRIAL"/>
    <property type="match status" value="1"/>
</dbReference>
<reference evidence="13 14" key="1">
    <citation type="submission" date="2018-11" db="EMBL/GenBank/DDBJ databases">
        <authorList>
            <consortium name="Pathogen Informatics"/>
        </authorList>
    </citation>
    <scope>NUCLEOTIDE SEQUENCE [LARGE SCALE GENOMIC DNA]</scope>
</reference>
<dbReference type="AlphaFoldDB" id="A0A3P7QHH1"/>
<feature type="domain" description="START" evidence="12">
    <location>
        <begin position="1"/>
        <end position="176"/>
    </location>
</feature>
<keyword evidence="5" id="KW-0007">Acetylation</keyword>
<dbReference type="GO" id="GO:0008289">
    <property type="term" value="F:lipid binding"/>
    <property type="evidence" value="ECO:0007669"/>
    <property type="project" value="UniProtKB-KW"/>
</dbReference>
<organism evidence="13 14">
    <name type="scientific">Dracunculus medinensis</name>
    <name type="common">Guinea worm</name>
    <dbReference type="NCBI Taxonomy" id="318479"/>
    <lineage>
        <taxon>Eukaryota</taxon>
        <taxon>Metazoa</taxon>
        <taxon>Ecdysozoa</taxon>
        <taxon>Nematoda</taxon>
        <taxon>Chromadorea</taxon>
        <taxon>Rhabditida</taxon>
        <taxon>Spirurina</taxon>
        <taxon>Dracunculoidea</taxon>
        <taxon>Dracunculidae</taxon>
        <taxon>Dracunculus</taxon>
    </lineage>
</organism>
<evidence type="ECO:0000256" key="10">
    <source>
        <dbReference type="ARBA" id="ARBA00077188"/>
    </source>
</evidence>
<keyword evidence="14" id="KW-1185">Reference proteome</keyword>
<accession>A0A3P7QHH1</accession>
<comment type="subcellular location">
    <subcellularLocation>
        <location evidence="1">Cytoplasm</location>
    </subcellularLocation>
</comment>
<evidence type="ECO:0000313" key="14">
    <source>
        <dbReference type="Proteomes" id="UP000274756"/>
    </source>
</evidence>
<evidence type="ECO:0000256" key="4">
    <source>
        <dbReference type="ARBA" id="ARBA00022553"/>
    </source>
</evidence>
<dbReference type="InterPro" id="IPR023393">
    <property type="entry name" value="START-like_dom_sf"/>
</dbReference>
<dbReference type="PROSITE" id="PS50848">
    <property type="entry name" value="START"/>
    <property type="match status" value="1"/>
</dbReference>
<dbReference type="PANTHER" id="PTHR19308">
    <property type="entry name" value="PHOSPHATIDYLCHOLINE TRANSFER PROTEIN"/>
    <property type="match status" value="1"/>
</dbReference>
<dbReference type="OrthoDB" id="1295045at2759"/>
<dbReference type="FunFam" id="3.30.530.20:FF:000017">
    <property type="entry name" value="Phosphatidylcholine transfer protein, putative"/>
    <property type="match status" value="1"/>
</dbReference>
<dbReference type="EMBL" id="UYYG01001152">
    <property type="protein sequence ID" value="VDN55581.1"/>
    <property type="molecule type" value="Genomic_DNA"/>
</dbReference>
<dbReference type="Pfam" id="PF01852">
    <property type="entry name" value="START"/>
    <property type="match status" value="1"/>
</dbReference>
<dbReference type="STRING" id="318479.A0A3P7QHH1"/>
<evidence type="ECO:0000256" key="6">
    <source>
        <dbReference type="ARBA" id="ARBA00023055"/>
    </source>
</evidence>
<name>A0A3P7QHH1_DRAME</name>
<keyword evidence="6" id="KW-0445">Lipid transport</keyword>
<keyword evidence="3" id="KW-0963">Cytoplasm</keyword>
<dbReference type="Gene3D" id="3.30.530.20">
    <property type="match status" value="1"/>
</dbReference>
<proteinExistence type="predicted"/>
<keyword evidence="2" id="KW-0813">Transport</keyword>
<evidence type="ECO:0000256" key="5">
    <source>
        <dbReference type="ARBA" id="ARBA00022990"/>
    </source>
</evidence>
<keyword evidence="7" id="KW-0446">Lipid-binding</keyword>
<dbReference type="InterPro" id="IPR051213">
    <property type="entry name" value="START_lipid_transfer"/>
</dbReference>
<gene>
    <name evidence="13" type="ORF">DME_LOCUS5554</name>
</gene>
<dbReference type="GO" id="GO:0005829">
    <property type="term" value="C:cytosol"/>
    <property type="evidence" value="ECO:0007669"/>
    <property type="project" value="UniProtKB-ARBA"/>
</dbReference>
<dbReference type="InterPro" id="IPR002913">
    <property type="entry name" value="START_lipid-bd_dom"/>
</dbReference>
<evidence type="ECO:0000259" key="12">
    <source>
        <dbReference type="PROSITE" id="PS50848"/>
    </source>
</evidence>
<comment type="subunit">
    <text evidence="8">Interacts with ACOT13/THEM2.</text>
</comment>
<sequence>MRRLHNETGLYEYKCSGSYRNIRDVCARDFIDAQIDLDYRKSWDPNAITLELLNENIEECSETVRWIVKFPFPFYPREYIFLRQRCYDAEKVVISSSAVGPEQYPSTENCVRVTTYQSIMIVNFHGTIDDKGLDYILTYYENPECNLPSYIYNWVVNSAGPFFLQRAYNAAKELEIHRKSFLNDNESDVVDLNELSSRSFLAESELSEETGILSKDSRSAFQNSFVVCPEILVSDQNDSSKAHLDNSSDICTFLNNTGKEILSTDNECCQIGSSEISSSHKPEFQASQLLYGLYQPSEFVKFSEFADGFLS</sequence>
<keyword evidence="4" id="KW-0597">Phosphoprotein</keyword>
<evidence type="ECO:0000256" key="7">
    <source>
        <dbReference type="ARBA" id="ARBA00023121"/>
    </source>
</evidence>
<dbReference type="Proteomes" id="UP000274756">
    <property type="component" value="Unassembled WGS sequence"/>
</dbReference>
<evidence type="ECO:0000256" key="1">
    <source>
        <dbReference type="ARBA" id="ARBA00004496"/>
    </source>
</evidence>